<proteinExistence type="predicted"/>
<evidence type="ECO:0000256" key="1">
    <source>
        <dbReference type="SAM" id="Phobius"/>
    </source>
</evidence>
<reference evidence="2 3" key="1">
    <citation type="submission" date="2020-08" db="EMBL/GenBank/DDBJ databases">
        <title>Genomic Encyclopedia of Type Strains, Phase IV (KMG-V): Genome sequencing to study the core and pangenomes of soil and plant-associated prokaryotes.</title>
        <authorList>
            <person name="Whitman W."/>
        </authorList>
    </citation>
    <scope>NUCLEOTIDE SEQUENCE [LARGE SCALE GENOMIC DNA]</scope>
    <source>
        <strain evidence="2 3">MP601</strain>
    </source>
</reference>
<keyword evidence="1" id="KW-0472">Membrane</keyword>
<evidence type="ECO:0000313" key="2">
    <source>
        <dbReference type="EMBL" id="MBB6129551.1"/>
    </source>
</evidence>
<dbReference type="Proteomes" id="UP000548326">
    <property type="component" value="Unassembled WGS sequence"/>
</dbReference>
<accession>A0A841JNR5</accession>
<evidence type="ECO:0000313" key="3">
    <source>
        <dbReference type="Proteomes" id="UP000548326"/>
    </source>
</evidence>
<protein>
    <submittedName>
        <fullName evidence="2">Uncharacterized protein</fullName>
    </submittedName>
</protein>
<keyword evidence="1" id="KW-1133">Transmembrane helix</keyword>
<feature type="transmembrane region" description="Helical" evidence="1">
    <location>
        <begin position="15"/>
        <end position="38"/>
    </location>
</feature>
<gene>
    <name evidence="2" type="ORF">HDF22_003682</name>
</gene>
<dbReference type="AlphaFoldDB" id="A0A841JNR5"/>
<comment type="caution">
    <text evidence="2">The sequence shown here is derived from an EMBL/GenBank/DDBJ whole genome shotgun (WGS) entry which is preliminary data.</text>
</comment>
<name>A0A841JNR5_9SPHI</name>
<keyword evidence="1" id="KW-0812">Transmembrane</keyword>
<sequence length="43" mass="4753">MNCLDKYEQKGGSNILKLFLSNLVGSYMIAQVIIKGLLFGKTC</sequence>
<organism evidence="2 3">
    <name type="scientific">Mucilaginibacter lappiensis</name>
    <dbReference type="NCBI Taxonomy" id="354630"/>
    <lineage>
        <taxon>Bacteria</taxon>
        <taxon>Pseudomonadati</taxon>
        <taxon>Bacteroidota</taxon>
        <taxon>Sphingobacteriia</taxon>
        <taxon>Sphingobacteriales</taxon>
        <taxon>Sphingobacteriaceae</taxon>
        <taxon>Mucilaginibacter</taxon>
    </lineage>
</organism>
<dbReference type="EMBL" id="JACHCA010000010">
    <property type="protein sequence ID" value="MBB6129551.1"/>
    <property type="molecule type" value="Genomic_DNA"/>
</dbReference>